<protein>
    <submittedName>
        <fullName evidence="1">Uncharacterized protein</fullName>
    </submittedName>
</protein>
<sequence length="82" mass="9590">MYFIDFMCCLNDYLILLRNIGITKNNNVLKINTKEVCPTIYFKLIPISYENNSTQRNFACGNGLGFRLINGFLFIRFFRSCS</sequence>
<dbReference type="EMBL" id="FNEZ01000006">
    <property type="protein sequence ID" value="SDK38369.1"/>
    <property type="molecule type" value="Genomic_DNA"/>
</dbReference>
<dbReference type="Proteomes" id="UP000199580">
    <property type="component" value="Unassembled WGS sequence"/>
</dbReference>
<reference evidence="1 2" key="1">
    <citation type="submission" date="2016-10" db="EMBL/GenBank/DDBJ databases">
        <authorList>
            <person name="de Groot N.N."/>
        </authorList>
    </citation>
    <scope>NUCLEOTIDE SEQUENCE [LARGE SCALE GENOMIC DNA]</scope>
    <source>
        <strain evidence="1 2">CGMCC 1.10076</strain>
    </source>
</reference>
<organism evidence="1 2">
    <name type="scientific">Flavobacterium noncentrifugens</name>
    <dbReference type="NCBI Taxonomy" id="1128970"/>
    <lineage>
        <taxon>Bacteria</taxon>
        <taxon>Pseudomonadati</taxon>
        <taxon>Bacteroidota</taxon>
        <taxon>Flavobacteriia</taxon>
        <taxon>Flavobacteriales</taxon>
        <taxon>Flavobacteriaceae</taxon>
        <taxon>Flavobacterium</taxon>
    </lineage>
</organism>
<dbReference type="AlphaFoldDB" id="A0A1G9BFR9"/>
<name>A0A1G9BFR9_9FLAO</name>
<dbReference type="STRING" id="1128970.SAMN04487935_3205"/>
<gene>
    <name evidence="1" type="ORF">SAMN04487935_3205</name>
</gene>
<keyword evidence="2" id="KW-1185">Reference proteome</keyword>
<evidence type="ECO:0000313" key="2">
    <source>
        <dbReference type="Proteomes" id="UP000199580"/>
    </source>
</evidence>
<evidence type="ECO:0000313" key="1">
    <source>
        <dbReference type="EMBL" id="SDK38369.1"/>
    </source>
</evidence>
<proteinExistence type="predicted"/>
<accession>A0A1G9BFR9</accession>